<evidence type="ECO:0000313" key="3">
    <source>
        <dbReference type="Proteomes" id="UP000778523"/>
    </source>
</evidence>
<dbReference type="PANTHER" id="PTHR33990:SF1">
    <property type="entry name" value="PROTEIN YJDN"/>
    <property type="match status" value="1"/>
</dbReference>
<evidence type="ECO:0000313" key="2">
    <source>
        <dbReference type="EMBL" id="NSL54432.1"/>
    </source>
</evidence>
<feature type="domain" description="PhnB-like" evidence="1">
    <location>
        <begin position="6"/>
        <end position="137"/>
    </location>
</feature>
<dbReference type="SUPFAM" id="SSF54593">
    <property type="entry name" value="Glyoxalase/Bleomycin resistance protein/Dihydroxybiphenyl dioxygenase"/>
    <property type="match status" value="1"/>
</dbReference>
<dbReference type="EMBL" id="JABCSC020000001">
    <property type="protein sequence ID" value="NSL54432.1"/>
    <property type="molecule type" value="Genomic_DNA"/>
</dbReference>
<dbReference type="CDD" id="cd06588">
    <property type="entry name" value="PhnB_like"/>
    <property type="match status" value="1"/>
</dbReference>
<comment type="caution">
    <text evidence="2">The sequence shown here is derived from an EMBL/GenBank/DDBJ whole genome shotgun (WGS) entry which is preliminary data.</text>
</comment>
<dbReference type="InterPro" id="IPR029068">
    <property type="entry name" value="Glyas_Bleomycin-R_OHBP_Dase"/>
</dbReference>
<evidence type="ECO:0000259" key="1">
    <source>
        <dbReference type="Pfam" id="PF06983"/>
    </source>
</evidence>
<protein>
    <submittedName>
        <fullName evidence="2">VOC family protein</fullName>
    </submittedName>
</protein>
<dbReference type="Gene3D" id="3.10.180.10">
    <property type="entry name" value="2,3-Dihydroxybiphenyl 1,2-Dioxygenase, domain 1"/>
    <property type="match status" value="1"/>
</dbReference>
<dbReference type="PANTHER" id="PTHR33990">
    <property type="entry name" value="PROTEIN YJDN-RELATED"/>
    <property type="match status" value="1"/>
</dbReference>
<keyword evidence="3" id="KW-1185">Reference proteome</keyword>
<accession>A0ABX2IHE3</accession>
<proteinExistence type="predicted"/>
<dbReference type="Pfam" id="PF06983">
    <property type="entry name" value="3-dmu-9_3-mt"/>
    <property type="match status" value="1"/>
</dbReference>
<gene>
    <name evidence="2" type="ORF">HJ583_005305</name>
</gene>
<reference evidence="2 3" key="1">
    <citation type="submission" date="2020-06" db="EMBL/GenBank/DDBJ databases">
        <title>Draft genome of Uliginosibacterium sp. IMCC34675.</title>
        <authorList>
            <person name="Song J."/>
        </authorList>
    </citation>
    <scope>NUCLEOTIDE SEQUENCE [LARGE SCALE GENOMIC DNA]</scope>
    <source>
        <strain evidence="2 3">IMCC34675</strain>
    </source>
</reference>
<dbReference type="Proteomes" id="UP000778523">
    <property type="component" value="Unassembled WGS sequence"/>
</dbReference>
<dbReference type="RefSeq" id="WP_170020931.1">
    <property type="nucleotide sequence ID" value="NZ_JABCSC020000001.1"/>
</dbReference>
<sequence>MTILNTYLNFPGTAEEAFSFYKSVFGGEFATLMRYKDGPGCPEGGELPPELGDKILHISLPIGANMLMASDALPPLCPPVTTGSNVSLSLHPESEAEARRLFAALSEGGQVQMPFQPMFWGALFGMCADRFGILWMVNFELPKA</sequence>
<organism evidence="2 3">
    <name type="scientific">Uliginosibacterium aquaticum</name>
    <dbReference type="NCBI Taxonomy" id="2731212"/>
    <lineage>
        <taxon>Bacteria</taxon>
        <taxon>Pseudomonadati</taxon>
        <taxon>Pseudomonadota</taxon>
        <taxon>Betaproteobacteria</taxon>
        <taxon>Rhodocyclales</taxon>
        <taxon>Zoogloeaceae</taxon>
        <taxon>Uliginosibacterium</taxon>
    </lineage>
</organism>
<name>A0ABX2IHE3_9RHOO</name>
<dbReference type="InterPro" id="IPR028973">
    <property type="entry name" value="PhnB-like"/>
</dbReference>